<dbReference type="InterPro" id="IPR018841">
    <property type="entry name" value="DUF2442"/>
</dbReference>
<dbReference type="Proteomes" id="UP000553963">
    <property type="component" value="Unassembled WGS sequence"/>
</dbReference>
<evidence type="ECO:0000313" key="2">
    <source>
        <dbReference type="Proteomes" id="UP000553963"/>
    </source>
</evidence>
<evidence type="ECO:0008006" key="3">
    <source>
        <dbReference type="Google" id="ProtNLM"/>
    </source>
</evidence>
<evidence type="ECO:0000313" key="1">
    <source>
        <dbReference type="EMBL" id="MBB3931312.1"/>
    </source>
</evidence>
<dbReference type="Pfam" id="PF10387">
    <property type="entry name" value="DUF2442"/>
    <property type="match status" value="1"/>
</dbReference>
<reference evidence="1 2" key="1">
    <citation type="submission" date="2020-08" db="EMBL/GenBank/DDBJ databases">
        <title>Genomic Encyclopedia of Type Strains, Phase IV (KMG-IV): sequencing the most valuable type-strain genomes for metagenomic binning, comparative biology and taxonomic classification.</title>
        <authorList>
            <person name="Goeker M."/>
        </authorList>
    </citation>
    <scope>NUCLEOTIDE SEQUENCE [LARGE SCALE GENOMIC DNA]</scope>
    <source>
        <strain evidence="1 2">DSM 25966</strain>
    </source>
</reference>
<protein>
    <recommendedName>
        <fullName evidence="3">DUF2442 domain-containing protein</fullName>
    </recommendedName>
</protein>
<organism evidence="1 2">
    <name type="scientific">Kaistia hirudinis</name>
    <dbReference type="NCBI Taxonomy" id="1293440"/>
    <lineage>
        <taxon>Bacteria</taxon>
        <taxon>Pseudomonadati</taxon>
        <taxon>Pseudomonadota</taxon>
        <taxon>Alphaproteobacteria</taxon>
        <taxon>Hyphomicrobiales</taxon>
        <taxon>Kaistiaceae</taxon>
        <taxon>Kaistia</taxon>
    </lineage>
</organism>
<proteinExistence type="predicted"/>
<gene>
    <name evidence="1" type="ORF">GGR25_002362</name>
</gene>
<comment type="caution">
    <text evidence="1">The sequence shown here is derived from an EMBL/GenBank/DDBJ whole genome shotgun (WGS) entry which is preliminary data.</text>
</comment>
<keyword evidence="2" id="KW-1185">Reference proteome</keyword>
<dbReference type="EMBL" id="JACIDS010000003">
    <property type="protein sequence ID" value="MBB3931312.1"/>
    <property type="molecule type" value="Genomic_DNA"/>
</dbReference>
<accession>A0A840ANV7</accession>
<dbReference type="AlphaFoldDB" id="A0A840ANV7"/>
<sequence length="80" mass="8653">MPQTAVTPDPRAIDVFVTEDMLLVGFADGRELSVPLAWSAKLLAGSEAARANCAILDEGARLSWPDLDEEIEVASLLRTR</sequence>
<dbReference type="Gene3D" id="3.30.2020.40">
    <property type="entry name" value="Uncharacterised protein PF10387, DUF2442"/>
    <property type="match status" value="1"/>
</dbReference>
<name>A0A840ANV7_9HYPH</name>
<dbReference type="RefSeq" id="WP_183398964.1">
    <property type="nucleotide sequence ID" value="NZ_JACIDS010000003.1"/>
</dbReference>